<dbReference type="GO" id="GO:0005737">
    <property type="term" value="C:cytoplasm"/>
    <property type="evidence" value="ECO:0007669"/>
    <property type="project" value="InterPro"/>
</dbReference>
<evidence type="ECO:0000256" key="1">
    <source>
        <dbReference type="ARBA" id="ARBA00012515"/>
    </source>
</evidence>
<dbReference type="PANTHER" id="PTHR10889">
    <property type="entry name" value="DEOXYRIBOSE-PHOSPHATE ALDOLASE"/>
    <property type="match status" value="1"/>
</dbReference>
<gene>
    <name evidence="6" type="ORF">U0070_004924</name>
</gene>
<comment type="catalytic activity">
    <reaction evidence="5">
        <text>2-deoxy-D-ribose 5-phosphate = D-glyceraldehyde 3-phosphate + acetaldehyde</text>
        <dbReference type="Rhea" id="RHEA:12821"/>
        <dbReference type="ChEBI" id="CHEBI:15343"/>
        <dbReference type="ChEBI" id="CHEBI:59776"/>
        <dbReference type="ChEBI" id="CHEBI:62877"/>
        <dbReference type="EC" id="4.1.2.4"/>
    </reaction>
</comment>
<evidence type="ECO:0000256" key="2">
    <source>
        <dbReference type="ARBA" id="ARBA00023239"/>
    </source>
</evidence>
<evidence type="ECO:0000256" key="5">
    <source>
        <dbReference type="ARBA" id="ARBA00048791"/>
    </source>
</evidence>
<accession>A0AAW0K437</accession>
<dbReference type="EMBL" id="JBBHLL010000005">
    <property type="protein sequence ID" value="KAK7833943.1"/>
    <property type="molecule type" value="Genomic_DNA"/>
</dbReference>
<dbReference type="SUPFAM" id="SSF51569">
    <property type="entry name" value="Aldolase"/>
    <property type="match status" value="1"/>
</dbReference>
<reference evidence="6 7" key="1">
    <citation type="journal article" date="2023" name="bioRxiv">
        <title>Conserved and derived expression patterns and positive selection on dental genes reveal complex evolutionary context of ever-growing rodent molars.</title>
        <authorList>
            <person name="Calamari Z.T."/>
            <person name="Song A."/>
            <person name="Cohen E."/>
            <person name="Akter M."/>
            <person name="Roy R.D."/>
            <person name="Hallikas O."/>
            <person name="Christensen M.M."/>
            <person name="Li P."/>
            <person name="Marangoni P."/>
            <person name="Jernvall J."/>
            <person name="Klein O.D."/>
        </authorList>
    </citation>
    <scope>NUCLEOTIDE SEQUENCE [LARGE SCALE GENOMIC DNA]</scope>
    <source>
        <strain evidence="6">V071</strain>
    </source>
</reference>
<dbReference type="InterPro" id="IPR011343">
    <property type="entry name" value="DeoC"/>
</dbReference>
<comment type="caution">
    <text evidence="6">The sequence shown here is derived from an EMBL/GenBank/DDBJ whole genome shotgun (WGS) entry which is preliminary data.</text>
</comment>
<evidence type="ECO:0000256" key="4">
    <source>
        <dbReference type="ARBA" id="ARBA00032755"/>
    </source>
</evidence>
<evidence type="ECO:0000313" key="7">
    <source>
        <dbReference type="Proteomes" id="UP001488838"/>
    </source>
</evidence>
<evidence type="ECO:0000256" key="3">
    <source>
        <dbReference type="ARBA" id="ARBA00023270"/>
    </source>
</evidence>
<keyword evidence="2" id="KW-0456">Lyase</keyword>
<protein>
    <recommendedName>
        <fullName evidence="1">deoxyribose-phosphate aldolase</fullName>
        <ecNumber evidence="1">4.1.2.4</ecNumber>
    </recommendedName>
    <alternativeName>
        <fullName evidence="4">2-deoxy-D-ribose 5-phosphate aldolase</fullName>
    </alternativeName>
</protein>
<dbReference type="AlphaFoldDB" id="A0AAW0K437"/>
<sequence>MLRAIRDFFWKTGKKVGFKPAGGIRTAKESLAWLSLVKEELGDDWLTPDLFRIGASSLLLDIEKQVSGKTLALEGVETELIRTRALPPSSTPAPAVDQVQDLLKDLLVSAK</sequence>
<dbReference type="InterPro" id="IPR013785">
    <property type="entry name" value="Aldolase_TIM"/>
</dbReference>
<dbReference type="GO" id="GO:0004139">
    <property type="term" value="F:deoxyribose-phosphate aldolase activity"/>
    <property type="evidence" value="ECO:0007669"/>
    <property type="project" value="UniProtKB-EC"/>
</dbReference>
<dbReference type="PANTHER" id="PTHR10889:SF3">
    <property type="entry name" value="DEOXYRIBOSE-PHOSPHATE ALDOLASE"/>
    <property type="match status" value="1"/>
</dbReference>
<dbReference type="Gene3D" id="3.20.20.70">
    <property type="entry name" value="Aldolase class I"/>
    <property type="match status" value="1"/>
</dbReference>
<keyword evidence="3" id="KW-0704">Schiff base</keyword>
<keyword evidence="7" id="KW-1185">Reference proteome</keyword>
<organism evidence="6 7">
    <name type="scientific">Myodes glareolus</name>
    <name type="common">Bank vole</name>
    <name type="synonym">Clethrionomys glareolus</name>
    <dbReference type="NCBI Taxonomy" id="447135"/>
    <lineage>
        <taxon>Eukaryota</taxon>
        <taxon>Metazoa</taxon>
        <taxon>Chordata</taxon>
        <taxon>Craniata</taxon>
        <taxon>Vertebrata</taxon>
        <taxon>Euteleostomi</taxon>
        <taxon>Mammalia</taxon>
        <taxon>Eutheria</taxon>
        <taxon>Euarchontoglires</taxon>
        <taxon>Glires</taxon>
        <taxon>Rodentia</taxon>
        <taxon>Myomorpha</taxon>
        <taxon>Muroidea</taxon>
        <taxon>Cricetidae</taxon>
        <taxon>Arvicolinae</taxon>
        <taxon>Myodes</taxon>
    </lineage>
</organism>
<evidence type="ECO:0000313" key="6">
    <source>
        <dbReference type="EMBL" id="KAK7833943.1"/>
    </source>
</evidence>
<proteinExistence type="predicted"/>
<dbReference type="Proteomes" id="UP001488838">
    <property type="component" value="Unassembled WGS sequence"/>
</dbReference>
<name>A0AAW0K437_MYOGA</name>
<dbReference type="EC" id="4.1.2.4" evidence="1"/>
<dbReference type="GO" id="GO:0016052">
    <property type="term" value="P:carbohydrate catabolic process"/>
    <property type="evidence" value="ECO:0007669"/>
    <property type="project" value="TreeGrafter"/>
</dbReference>
<dbReference type="GO" id="GO:0009264">
    <property type="term" value="P:deoxyribonucleotide catabolic process"/>
    <property type="evidence" value="ECO:0007669"/>
    <property type="project" value="InterPro"/>
</dbReference>